<accession>A0A8S5PKX1</accession>
<dbReference type="EMBL" id="BK015454">
    <property type="protein sequence ID" value="DAE07710.1"/>
    <property type="molecule type" value="Genomic_DNA"/>
</dbReference>
<evidence type="ECO:0000313" key="1">
    <source>
        <dbReference type="EMBL" id="DAE07710.1"/>
    </source>
</evidence>
<reference evidence="1" key="1">
    <citation type="journal article" date="2021" name="Proc. Natl. Acad. Sci. U.S.A.">
        <title>A Catalog of Tens of Thousands of Viruses from Human Metagenomes Reveals Hidden Associations with Chronic Diseases.</title>
        <authorList>
            <person name="Tisza M.J."/>
            <person name="Buck C.B."/>
        </authorList>
    </citation>
    <scope>NUCLEOTIDE SEQUENCE</scope>
    <source>
        <strain evidence="1">Ct8mF2</strain>
    </source>
</reference>
<organism evidence="1">
    <name type="scientific">Podoviridae sp. ct8mF2</name>
    <dbReference type="NCBI Taxonomy" id="2825224"/>
    <lineage>
        <taxon>Viruses</taxon>
        <taxon>Duplodnaviria</taxon>
        <taxon>Heunggongvirae</taxon>
        <taxon>Uroviricota</taxon>
        <taxon>Caudoviricetes</taxon>
    </lineage>
</organism>
<protein>
    <submittedName>
        <fullName evidence="1">Uncharacterized protein</fullName>
    </submittedName>
</protein>
<proteinExistence type="predicted"/>
<name>A0A8S5PKX1_9CAUD</name>
<sequence length="40" mass="4857">MNIEYTKTTFATRQKLLKEEEDKCSELTAQRLKNRYWAAF</sequence>